<name>A0A6M1SAV7_9HYPH</name>
<dbReference type="Proteomes" id="UP000474802">
    <property type="component" value="Unassembled WGS sequence"/>
</dbReference>
<sequence length="84" mass="9472">MFDVGIGIPLLASVERLSPRSSSSNDKIAKPFLLRQYTSSRNDDKKQKVLLDFRVSTLCPERSLAYHRMHRACVGPADLVKLRA</sequence>
<reference evidence="1 2" key="1">
    <citation type="submission" date="2020-02" db="EMBL/GenBank/DDBJ databases">
        <authorList>
            <person name="Khan S.A."/>
            <person name="Jeon C.O."/>
            <person name="Chun B.H."/>
        </authorList>
    </citation>
    <scope>NUCLEOTIDE SEQUENCE [LARGE SCALE GENOMIC DNA]</scope>
    <source>
        <strain evidence="1 2">H239</strain>
    </source>
</reference>
<evidence type="ECO:0000313" key="2">
    <source>
        <dbReference type="Proteomes" id="UP000474802"/>
    </source>
</evidence>
<dbReference type="AlphaFoldDB" id="A0A6M1SAV7"/>
<keyword evidence="2" id="KW-1185">Reference proteome</keyword>
<evidence type="ECO:0000313" key="1">
    <source>
        <dbReference type="EMBL" id="NGP17069.1"/>
    </source>
</evidence>
<organism evidence="1 2">
    <name type="scientific">Devosia aurantiaca</name>
    <dbReference type="NCBI Taxonomy" id="2714858"/>
    <lineage>
        <taxon>Bacteria</taxon>
        <taxon>Pseudomonadati</taxon>
        <taxon>Pseudomonadota</taxon>
        <taxon>Alphaproteobacteria</taxon>
        <taxon>Hyphomicrobiales</taxon>
        <taxon>Devosiaceae</taxon>
        <taxon>Devosia</taxon>
    </lineage>
</organism>
<dbReference type="EMBL" id="JAALFG010000001">
    <property type="protein sequence ID" value="NGP17069.1"/>
    <property type="molecule type" value="Genomic_DNA"/>
</dbReference>
<proteinExistence type="predicted"/>
<dbReference type="RefSeq" id="WP_164533288.1">
    <property type="nucleotide sequence ID" value="NZ_JAALFG010000001.1"/>
</dbReference>
<gene>
    <name evidence="1" type="ORF">G5575_04675</name>
</gene>
<comment type="caution">
    <text evidence="1">The sequence shown here is derived from an EMBL/GenBank/DDBJ whole genome shotgun (WGS) entry which is preliminary data.</text>
</comment>
<reference evidence="1 2" key="2">
    <citation type="submission" date="2020-03" db="EMBL/GenBank/DDBJ databases">
        <title>Devosia chinhatensis sp. nov., isolated from a hexachlorocyclohexane (HCH) dump site in India.</title>
        <authorList>
            <person name="Kumar M."/>
            <person name="Lal R."/>
        </authorList>
    </citation>
    <scope>NUCLEOTIDE SEQUENCE [LARGE SCALE GENOMIC DNA]</scope>
    <source>
        <strain evidence="1 2">H239</strain>
    </source>
</reference>
<accession>A0A6M1SAV7</accession>
<protein>
    <submittedName>
        <fullName evidence="1">Uncharacterized protein</fullName>
    </submittedName>
</protein>